<name>A0A364P189_9PROT</name>
<keyword evidence="7 14" id="KW-0378">Hydrolase</keyword>
<dbReference type="PANTHER" id="PTHR30622:SF4">
    <property type="entry name" value="UNDECAPRENYL-DIPHOSPHATASE"/>
    <property type="match status" value="1"/>
</dbReference>
<feature type="transmembrane region" description="Helical" evidence="14">
    <location>
        <begin position="211"/>
        <end position="238"/>
    </location>
</feature>
<gene>
    <name evidence="14" type="primary">uppP</name>
    <name evidence="15" type="ORF">CU669_02755</name>
</gene>
<dbReference type="GO" id="GO:0050380">
    <property type="term" value="F:undecaprenyl-diphosphatase activity"/>
    <property type="evidence" value="ECO:0007669"/>
    <property type="project" value="UniProtKB-UniRule"/>
</dbReference>
<dbReference type="EC" id="3.6.1.27" evidence="3 14"/>
<evidence type="ECO:0000256" key="2">
    <source>
        <dbReference type="ARBA" id="ARBA00010621"/>
    </source>
</evidence>
<evidence type="ECO:0000313" key="15">
    <source>
        <dbReference type="EMBL" id="RAU23102.1"/>
    </source>
</evidence>
<feature type="transmembrane region" description="Helical" evidence="14">
    <location>
        <begin position="109"/>
        <end position="129"/>
    </location>
</feature>
<dbReference type="AlphaFoldDB" id="A0A364P189"/>
<comment type="catalytic activity">
    <reaction evidence="13 14">
        <text>di-trans,octa-cis-undecaprenyl diphosphate + H2O = di-trans,octa-cis-undecaprenyl phosphate + phosphate + H(+)</text>
        <dbReference type="Rhea" id="RHEA:28094"/>
        <dbReference type="ChEBI" id="CHEBI:15377"/>
        <dbReference type="ChEBI" id="CHEBI:15378"/>
        <dbReference type="ChEBI" id="CHEBI:43474"/>
        <dbReference type="ChEBI" id="CHEBI:58405"/>
        <dbReference type="ChEBI" id="CHEBI:60392"/>
        <dbReference type="EC" id="3.6.1.27"/>
    </reaction>
</comment>
<evidence type="ECO:0000256" key="3">
    <source>
        <dbReference type="ARBA" id="ARBA00012374"/>
    </source>
</evidence>
<dbReference type="HAMAP" id="MF_01006">
    <property type="entry name" value="Undec_diphosphatase"/>
    <property type="match status" value="1"/>
</dbReference>
<keyword evidence="8 14" id="KW-1133">Transmembrane helix</keyword>
<keyword evidence="5 14" id="KW-1003">Cell membrane</keyword>
<feature type="transmembrane region" description="Helical" evidence="14">
    <location>
        <begin position="81"/>
        <end position="103"/>
    </location>
</feature>
<dbReference type="GO" id="GO:0071555">
    <property type="term" value="P:cell wall organization"/>
    <property type="evidence" value="ECO:0007669"/>
    <property type="project" value="UniProtKB-KW"/>
</dbReference>
<dbReference type="GO" id="GO:0008360">
    <property type="term" value="P:regulation of cell shape"/>
    <property type="evidence" value="ECO:0007669"/>
    <property type="project" value="UniProtKB-KW"/>
</dbReference>
<dbReference type="EMBL" id="PGTO01000002">
    <property type="protein sequence ID" value="RAU23102.1"/>
    <property type="molecule type" value="Genomic_DNA"/>
</dbReference>
<keyword evidence="14" id="KW-0961">Cell wall biogenesis/degradation</keyword>
<dbReference type="GO" id="GO:0005886">
    <property type="term" value="C:plasma membrane"/>
    <property type="evidence" value="ECO:0007669"/>
    <property type="project" value="UniProtKB-SubCell"/>
</dbReference>
<evidence type="ECO:0000256" key="11">
    <source>
        <dbReference type="ARBA" id="ARBA00032707"/>
    </source>
</evidence>
<dbReference type="InterPro" id="IPR003824">
    <property type="entry name" value="UppP"/>
</dbReference>
<dbReference type="OrthoDB" id="9808289at2"/>
<comment type="caution">
    <text evidence="15">The sequence shown here is derived from an EMBL/GenBank/DDBJ whole genome shotgun (WGS) entry which is preliminary data.</text>
</comment>
<sequence>MTLLDVLVVALIQGLGEVLPLGASGVLAALPMLAGGPEARAALSVAAHLGILLALMLYFWREVAAMTVGIWRLGKGKPDGGSYLFLHVAVGTVPAALAGWFLFDLVFGLYGPLTVGVVIVVGGLLLLACDKLGVTVRRIEHVGFIGSLFLGALQVLALLPGVSRTGITITIARLLGWERQSAARFSLLLAIPLIAGHAGRTFWGVSQRAELILSADLGIAAAAAFLAALLAAAFMMAWVERRTFLPFAVARVAIGVGALTLALWMK</sequence>
<evidence type="ECO:0000313" key="16">
    <source>
        <dbReference type="Proteomes" id="UP000251075"/>
    </source>
</evidence>
<keyword evidence="14" id="KW-0133">Cell shape</keyword>
<dbReference type="PANTHER" id="PTHR30622">
    <property type="entry name" value="UNDECAPRENYL-DIPHOSPHATASE"/>
    <property type="match status" value="1"/>
</dbReference>
<evidence type="ECO:0000256" key="12">
    <source>
        <dbReference type="ARBA" id="ARBA00032932"/>
    </source>
</evidence>
<evidence type="ECO:0000256" key="5">
    <source>
        <dbReference type="ARBA" id="ARBA00022475"/>
    </source>
</evidence>
<feature type="transmembrane region" description="Helical" evidence="14">
    <location>
        <begin position="182"/>
        <end position="199"/>
    </location>
</feature>
<evidence type="ECO:0000256" key="10">
    <source>
        <dbReference type="ARBA" id="ARBA00023251"/>
    </source>
</evidence>
<evidence type="ECO:0000256" key="6">
    <source>
        <dbReference type="ARBA" id="ARBA00022692"/>
    </source>
</evidence>
<dbReference type="Proteomes" id="UP000251075">
    <property type="component" value="Unassembled WGS sequence"/>
</dbReference>
<evidence type="ECO:0000256" key="8">
    <source>
        <dbReference type="ARBA" id="ARBA00022989"/>
    </source>
</evidence>
<dbReference type="RefSeq" id="WP_112142298.1">
    <property type="nucleotide sequence ID" value="NZ_PGTO01000002.1"/>
</dbReference>
<accession>A0A364P189</accession>
<feature type="transmembrane region" description="Helical" evidence="14">
    <location>
        <begin position="244"/>
        <end position="264"/>
    </location>
</feature>
<keyword evidence="14" id="KW-0573">Peptidoglycan synthesis</keyword>
<feature type="transmembrane region" description="Helical" evidence="14">
    <location>
        <begin position="141"/>
        <end position="162"/>
    </location>
</feature>
<evidence type="ECO:0000256" key="7">
    <source>
        <dbReference type="ARBA" id="ARBA00022801"/>
    </source>
</evidence>
<evidence type="ECO:0000256" key="13">
    <source>
        <dbReference type="ARBA" id="ARBA00047594"/>
    </source>
</evidence>
<organism evidence="15 16">
    <name type="scientific">Paramagnetospirillum kuznetsovii</name>
    <dbReference type="NCBI Taxonomy" id="2053833"/>
    <lineage>
        <taxon>Bacteria</taxon>
        <taxon>Pseudomonadati</taxon>
        <taxon>Pseudomonadota</taxon>
        <taxon>Alphaproteobacteria</taxon>
        <taxon>Rhodospirillales</taxon>
        <taxon>Magnetospirillaceae</taxon>
        <taxon>Paramagnetospirillum</taxon>
    </lineage>
</organism>
<keyword evidence="6 14" id="KW-0812">Transmembrane</keyword>
<evidence type="ECO:0000256" key="1">
    <source>
        <dbReference type="ARBA" id="ARBA00004651"/>
    </source>
</evidence>
<comment type="function">
    <text evidence="14">Catalyzes the dephosphorylation of undecaprenyl diphosphate (UPP). Confers resistance to bacitracin.</text>
</comment>
<reference evidence="15 16" key="1">
    <citation type="submission" date="2017-11" db="EMBL/GenBank/DDBJ databases">
        <title>Draft genome sequence of magnetotactic bacterium Magnetospirillum kuznetsovii LBB-42.</title>
        <authorList>
            <person name="Grouzdev D.S."/>
            <person name="Rysina M.S."/>
            <person name="Baslerov R.V."/>
            <person name="Koziaeva V."/>
        </authorList>
    </citation>
    <scope>NUCLEOTIDE SEQUENCE [LARGE SCALE GENOMIC DNA]</scope>
    <source>
        <strain evidence="15 16">LBB-42</strain>
    </source>
</reference>
<feature type="transmembrane region" description="Helical" evidence="14">
    <location>
        <begin position="40"/>
        <end position="60"/>
    </location>
</feature>
<evidence type="ECO:0000256" key="9">
    <source>
        <dbReference type="ARBA" id="ARBA00023136"/>
    </source>
</evidence>
<dbReference type="Pfam" id="PF02673">
    <property type="entry name" value="BacA"/>
    <property type="match status" value="1"/>
</dbReference>
<protein>
    <recommendedName>
        <fullName evidence="4 14">Undecaprenyl-diphosphatase</fullName>
        <ecNumber evidence="3 14">3.6.1.27</ecNumber>
    </recommendedName>
    <alternativeName>
        <fullName evidence="12 14">Bacitracin resistance protein</fullName>
    </alternativeName>
    <alternativeName>
        <fullName evidence="11 14">Undecaprenyl pyrophosphate phosphatase</fullName>
    </alternativeName>
</protein>
<keyword evidence="16" id="KW-1185">Reference proteome</keyword>
<evidence type="ECO:0000256" key="14">
    <source>
        <dbReference type="HAMAP-Rule" id="MF_01006"/>
    </source>
</evidence>
<dbReference type="GO" id="GO:0046677">
    <property type="term" value="P:response to antibiotic"/>
    <property type="evidence" value="ECO:0007669"/>
    <property type="project" value="UniProtKB-UniRule"/>
</dbReference>
<proteinExistence type="inferred from homology"/>
<keyword evidence="10 14" id="KW-0046">Antibiotic resistance</keyword>
<comment type="similarity">
    <text evidence="2 14">Belongs to the UppP family.</text>
</comment>
<keyword evidence="9 14" id="KW-0472">Membrane</keyword>
<dbReference type="GO" id="GO:0009252">
    <property type="term" value="P:peptidoglycan biosynthetic process"/>
    <property type="evidence" value="ECO:0007669"/>
    <property type="project" value="UniProtKB-KW"/>
</dbReference>
<comment type="miscellaneous">
    <text evidence="14">Bacitracin is thought to be involved in the inhibition of peptidoglycan synthesis by sequestering undecaprenyl diphosphate, thereby reducing the pool of lipid carrier available.</text>
</comment>
<comment type="subcellular location">
    <subcellularLocation>
        <location evidence="1 14">Cell membrane</location>
        <topology evidence="1 14">Multi-pass membrane protein</topology>
    </subcellularLocation>
</comment>
<evidence type="ECO:0000256" key="4">
    <source>
        <dbReference type="ARBA" id="ARBA00021581"/>
    </source>
</evidence>